<dbReference type="Proteomes" id="UP000001203">
    <property type="component" value="Chromosome circular"/>
</dbReference>
<name>B1WWR7_CROS5</name>
<dbReference type="EMBL" id="CP000806">
    <property type="protein sequence ID" value="ACB50791.1"/>
    <property type="molecule type" value="Genomic_DNA"/>
</dbReference>
<dbReference type="AlphaFoldDB" id="B1WWR7"/>
<dbReference type="KEGG" id="cyt:cce_1441"/>
<protein>
    <submittedName>
        <fullName evidence="1">Uncharacterized protein</fullName>
    </submittedName>
</protein>
<sequence length="32" mass="3734">MVQDVSKRNYPKARIWGSSLDSDLIENQLKIE</sequence>
<organism evidence="1 2">
    <name type="scientific">Crocosphaera subtropica (strain ATCC 51142 / BH68)</name>
    <name type="common">Cyanothece sp. (strain ATCC 51142)</name>
    <dbReference type="NCBI Taxonomy" id="43989"/>
    <lineage>
        <taxon>Bacteria</taxon>
        <taxon>Bacillati</taxon>
        <taxon>Cyanobacteriota</taxon>
        <taxon>Cyanophyceae</taxon>
        <taxon>Oscillatoriophycideae</taxon>
        <taxon>Chroococcales</taxon>
        <taxon>Aphanothecaceae</taxon>
        <taxon>Crocosphaera</taxon>
        <taxon>Crocosphaera subtropica</taxon>
    </lineage>
</organism>
<evidence type="ECO:0000313" key="2">
    <source>
        <dbReference type="Proteomes" id="UP000001203"/>
    </source>
</evidence>
<accession>B1WWR7</accession>
<evidence type="ECO:0000313" key="1">
    <source>
        <dbReference type="EMBL" id="ACB50791.1"/>
    </source>
</evidence>
<gene>
    <name evidence="1" type="ordered locus">cce_1441</name>
</gene>
<keyword evidence="2" id="KW-1185">Reference proteome</keyword>
<dbReference type="HOGENOM" id="CLU_3388992_0_0_3"/>
<reference evidence="1 2" key="1">
    <citation type="journal article" date="2008" name="Proc. Natl. Acad. Sci. U.S.A.">
        <title>The genome of Cyanothece 51142, a unicellular diazotrophic cyanobacterium important in the marine nitrogen cycle.</title>
        <authorList>
            <person name="Welsh E.A."/>
            <person name="Liberton M."/>
            <person name="Stoeckel J."/>
            <person name="Loh T."/>
            <person name="Elvitigala T."/>
            <person name="Wang C."/>
            <person name="Wollam A."/>
            <person name="Fulton R.S."/>
            <person name="Clifton S.W."/>
            <person name="Jacobs J.M."/>
            <person name="Aurora R."/>
            <person name="Ghosh B.K."/>
            <person name="Sherman L.A."/>
            <person name="Smith R.D."/>
            <person name="Wilson R.K."/>
            <person name="Pakrasi H.B."/>
        </authorList>
    </citation>
    <scope>NUCLEOTIDE SEQUENCE [LARGE SCALE GENOMIC DNA]</scope>
    <source>
        <strain evidence="2">ATCC 51142 / BH68</strain>
    </source>
</reference>
<proteinExistence type="predicted"/>